<dbReference type="NCBIfam" id="TIGR01766">
    <property type="entry name" value="IS200/IS605 family accessory protein TnpB-like domain"/>
    <property type="match status" value="1"/>
</dbReference>
<accession>X1FWE6</accession>
<feature type="compositionally biased region" description="Polar residues" evidence="2">
    <location>
        <begin position="373"/>
        <end position="385"/>
    </location>
</feature>
<evidence type="ECO:0000313" key="4">
    <source>
        <dbReference type="EMBL" id="GAH25088.1"/>
    </source>
</evidence>
<evidence type="ECO:0000259" key="3">
    <source>
        <dbReference type="Pfam" id="PF07282"/>
    </source>
</evidence>
<dbReference type="PANTHER" id="PTHR30405">
    <property type="entry name" value="TRANSPOSASE"/>
    <property type="match status" value="1"/>
</dbReference>
<sequence>MIEKVTKTVELHLLKLSNTKAEALSELYESYLVGANIILDELKVREYTSKYQLQTATYNQVRALGLHSQQAIDVLKDVWIQRKKVERIEVFNKLAIRYNVPRSASLNVTKRGNPILSLATLKGRIHAPVYQDKGYERFQSLTDDGYSFTELQLLKKDGDWVIHVALKKVFEVDNGANVLGIDIGTNTLAAITVYDPLHRKVLKQLYLGRDIYQVKRDIGVRRSKLQSRGSEKAAVALRKLRGYEHNFTKTRCFEIAHQIVALAKEYNCTIAIENLKHLNKSKLSRKSDRKVKRMPYAMFVAALQAVAFQNGIAVVKVNPRYTSKTCSKCGERGKRTGAAFKCACGFISNSDRNASCNIALRAVKADTPKMLDQNPQGRMSVSTSLRVDENERL</sequence>
<reference evidence="4" key="1">
    <citation type="journal article" date="2014" name="Front. Microbiol.">
        <title>High frequency of phylogenetically diverse reductive dehalogenase-homologous genes in deep subseafloor sedimentary metagenomes.</title>
        <authorList>
            <person name="Kawai M."/>
            <person name="Futagami T."/>
            <person name="Toyoda A."/>
            <person name="Takaki Y."/>
            <person name="Nishi S."/>
            <person name="Hori S."/>
            <person name="Arai W."/>
            <person name="Tsubouchi T."/>
            <person name="Morono Y."/>
            <person name="Uchiyama I."/>
            <person name="Ito T."/>
            <person name="Fujiyama A."/>
            <person name="Inagaki F."/>
            <person name="Takami H."/>
        </authorList>
    </citation>
    <scope>NUCLEOTIDE SEQUENCE</scope>
    <source>
        <strain evidence="4">Expedition CK06-06</strain>
    </source>
</reference>
<feature type="domain" description="Cas12f1-like TNB" evidence="3">
    <location>
        <begin position="296"/>
        <end position="358"/>
    </location>
</feature>
<dbReference type="Pfam" id="PF07282">
    <property type="entry name" value="Cas12f1-like_TNB"/>
    <property type="match status" value="1"/>
</dbReference>
<evidence type="ECO:0000256" key="2">
    <source>
        <dbReference type="SAM" id="MobiDB-lite"/>
    </source>
</evidence>
<gene>
    <name evidence="4" type="ORF">S03H2_00072</name>
</gene>
<proteinExistence type="predicted"/>
<feature type="region of interest" description="Disordered" evidence="2">
    <location>
        <begin position="369"/>
        <end position="393"/>
    </location>
</feature>
<dbReference type="InterPro" id="IPR010095">
    <property type="entry name" value="Cas12f1-like_TNB"/>
</dbReference>
<comment type="caution">
    <text evidence="4">The sequence shown here is derived from an EMBL/GenBank/DDBJ whole genome shotgun (WGS) entry which is preliminary data.</text>
</comment>
<organism evidence="4">
    <name type="scientific">marine sediment metagenome</name>
    <dbReference type="NCBI Taxonomy" id="412755"/>
    <lineage>
        <taxon>unclassified sequences</taxon>
        <taxon>metagenomes</taxon>
        <taxon>ecological metagenomes</taxon>
    </lineage>
</organism>
<keyword evidence="1" id="KW-0238">DNA-binding</keyword>
<protein>
    <recommendedName>
        <fullName evidence="3">Cas12f1-like TNB domain-containing protein</fullName>
    </recommendedName>
</protein>
<evidence type="ECO:0000256" key="1">
    <source>
        <dbReference type="ARBA" id="ARBA00023125"/>
    </source>
</evidence>
<dbReference type="NCBIfam" id="NF040570">
    <property type="entry name" value="guided_TnpB"/>
    <property type="match status" value="1"/>
</dbReference>
<dbReference type="AlphaFoldDB" id="X1FWE6"/>
<dbReference type="EMBL" id="BARU01000005">
    <property type="protein sequence ID" value="GAH25088.1"/>
    <property type="molecule type" value="Genomic_DNA"/>
</dbReference>
<dbReference type="InterPro" id="IPR051399">
    <property type="entry name" value="RNA-guided_DNA_endo/Transpos"/>
</dbReference>
<dbReference type="PANTHER" id="PTHR30405:SF11">
    <property type="entry name" value="RNA-GUIDED DNA ENDONUCLEASE RV2885C-RELATED"/>
    <property type="match status" value="1"/>
</dbReference>
<dbReference type="GO" id="GO:0003677">
    <property type="term" value="F:DNA binding"/>
    <property type="evidence" value="ECO:0007669"/>
    <property type="project" value="UniProtKB-KW"/>
</dbReference>
<name>X1FWE6_9ZZZZ</name>